<dbReference type="RefSeq" id="WP_186895198.1">
    <property type="nucleotide sequence ID" value="NZ_WJBE01000021.1"/>
</dbReference>
<dbReference type="EMBL" id="WJBE01000021">
    <property type="protein sequence ID" value="MBC3901120.1"/>
    <property type="molecule type" value="Genomic_DNA"/>
</dbReference>
<gene>
    <name evidence="1" type="ORF">GH811_16000</name>
</gene>
<evidence type="ECO:0008006" key="3">
    <source>
        <dbReference type="Google" id="ProtNLM"/>
    </source>
</evidence>
<keyword evidence="2" id="KW-1185">Reference proteome</keyword>
<accession>A0ABR6Z0Z4</accession>
<comment type="caution">
    <text evidence="1">The sequence shown here is derived from an EMBL/GenBank/DDBJ whole genome shotgun (WGS) entry which is preliminary data.</text>
</comment>
<organism evidence="1 2">
    <name type="scientific">Acetobacterium malicum</name>
    <dbReference type="NCBI Taxonomy" id="52692"/>
    <lineage>
        <taxon>Bacteria</taxon>
        <taxon>Bacillati</taxon>
        <taxon>Bacillota</taxon>
        <taxon>Clostridia</taxon>
        <taxon>Eubacteriales</taxon>
        <taxon>Eubacteriaceae</taxon>
        <taxon>Acetobacterium</taxon>
    </lineage>
</organism>
<dbReference type="Gene3D" id="2.20.110.10">
    <property type="entry name" value="Histone H3 K4-specific methyltransferase SET7/9 N-terminal domain"/>
    <property type="match status" value="1"/>
</dbReference>
<dbReference type="SUPFAM" id="SSF82185">
    <property type="entry name" value="Histone H3 K4-specific methyltransferase SET7/9 N-terminal domain"/>
    <property type="match status" value="1"/>
</dbReference>
<protein>
    <recommendedName>
        <fullName evidence="3">MORN repeat protein</fullName>
    </recommendedName>
</protein>
<proteinExistence type="predicted"/>
<sequence>MKIKGKKLLIREFCSFGDYVEGFRLKDGWIKGKKFEDGKVIAEGVFFNGLLSGQGEYYHKNGEIRFKGNLKGYMEFAGFGKEYYENGSVKYEGEYRCTVWNGVGKYYDEAGNLLYGGVFENGTPAQK</sequence>
<reference evidence="1 2" key="1">
    <citation type="journal article" date="2020" name="mSystems">
        <title>Defining Genomic and Predicted Metabolic Features of the Acetobacterium Genus.</title>
        <authorList>
            <person name="Ross D.E."/>
            <person name="Marshall C.W."/>
            <person name="Gulliver D."/>
            <person name="May H.D."/>
            <person name="Norman R.S."/>
        </authorList>
    </citation>
    <scope>NUCLEOTIDE SEQUENCE [LARGE SCALE GENOMIC DNA]</scope>
    <source>
        <strain evidence="1 2">DSM 4132</strain>
    </source>
</reference>
<evidence type="ECO:0000313" key="1">
    <source>
        <dbReference type="EMBL" id="MBC3901120.1"/>
    </source>
</evidence>
<dbReference type="Proteomes" id="UP000622405">
    <property type="component" value="Unassembled WGS sequence"/>
</dbReference>
<evidence type="ECO:0000313" key="2">
    <source>
        <dbReference type="Proteomes" id="UP000622405"/>
    </source>
</evidence>
<name>A0ABR6Z0Z4_9FIRM</name>